<gene>
    <name evidence="2" type="ORF">EZS27_028817</name>
</gene>
<dbReference type="SMART" id="SM00382">
    <property type="entry name" value="AAA"/>
    <property type="match status" value="1"/>
</dbReference>
<organism evidence="2">
    <name type="scientific">termite gut metagenome</name>
    <dbReference type="NCBI Taxonomy" id="433724"/>
    <lineage>
        <taxon>unclassified sequences</taxon>
        <taxon>metagenomes</taxon>
        <taxon>organismal metagenomes</taxon>
    </lineage>
</organism>
<sequence>MKIKKLKINGYKNLNIDLTHQSDIIAAIGNNGSGKSNLLEALCYIFRSLYDDKKYSVDFDYDITFVNSNNKTILIKKEKQKPLMFVNDTRQILMDNYLPKRVIIIYSGEEDRLWKNCVDPFYLEYIKNINKAASQGISTTTELLPKILYLNKFYWHIALLSLVCSDLEDNKLFIKNILKISKIEKIKFDFKRGNYDNYSNSETLKFIKFIEEKNEYTFDEFIIFIENKYKSDDIFKYLYTAYTPKGTKILDDITIIFNGNLNIEDLSEGEKKLLLIKAALEFAGQEDCLFILDEPDAHIHVVNKEEILKMFDPYKKNRQIVFTTHSPTITNCLYDDCLYLLDDGKLVKKEKQEKLNHLIGYSWSNHEMGAFLANKKNMILLVEGKHDKIHISTALHKLKDEYPTLDFAIYSMGGGKKMRPFMIGLYEMGDFSDKTYIALFDNDQAGLESYGKGFKEEPKTGYKKLYEISMSLQDHFFALILPKPNGFTSSCTIENMFDASKYEEAYKEAIDKTIGHFTNKSIADIHEDVICKSKNILAEKSKDFSKEDFKHFRPLLNLLLEIQNRKQQSIQQAEETIEDSLILTKNNNENKEKRNYYSIEARGVKAKGYLFDESKINQSKIVVCKDSEANLNHVSSCLKPIVNMRNKLIEDKTLKLLNDRYIFTKDHKFNSVSTAGSVILGRTTNGRTVWKNEKGEDLNEIFKKDSK</sequence>
<dbReference type="InterPro" id="IPR051396">
    <property type="entry name" value="Bact_Antivir_Def_Nuclease"/>
</dbReference>
<dbReference type="PANTHER" id="PTHR43581">
    <property type="entry name" value="ATP/GTP PHOSPHATASE"/>
    <property type="match status" value="1"/>
</dbReference>
<dbReference type="InterPro" id="IPR025579">
    <property type="entry name" value="DUF4357"/>
</dbReference>
<proteinExistence type="predicted"/>
<comment type="caution">
    <text evidence="2">The sequence shown here is derived from an EMBL/GenBank/DDBJ whole genome shotgun (WGS) entry which is preliminary data.</text>
</comment>
<evidence type="ECO:0000313" key="2">
    <source>
        <dbReference type="EMBL" id="KAA6321543.1"/>
    </source>
</evidence>
<dbReference type="InterPro" id="IPR003593">
    <property type="entry name" value="AAA+_ATPase"/>
</dbReference>
<dbReference type="EMBL" id="SNRY01003282">
    <property type="protein sequence ID" value="KAA6321543.1"/>
    <property type="molecule type" value="Genomic_DNA"/>
</dbReference>
<dbReference type="InterPro" id="IPR003959">
    <property type="entry name" value="ATPase_AAA_core"/>
</dbReference>
<dbReference type="GO" id="GO:0016887">
    <property type="term" value="F:ATP hydrolysis activity"/>
    <property type="evidence" value="ECO:0007669"/>
    <property type="project" value="InterPro"/>
</dbReference>
<dbReference type="Pfam" id="PF14267">
    <property type="entry name" value="DUF4357"/>
    <property type="match status" value="1"/>
</dbReference>
<dbReference type="CDD" id="cd00267">
    <property type="entry name" value="ABC_ATPase"/>
    <property type="match status" value="1"/>
</dbReference>
<dbReference type="InterPro" id="IPR027417">
    <property type="entry name" value="P-loop_NTPase"/>
</dbReference>
<dbReference type="Gene3D" id="3.40.50.300">
    <property type="entry name" value="P-loop containing nucleotide triphosphate hydrolases"/>
    <property type="match status" value="1"/>
</dbReference>
<feature type="domain" description="AAA+ ATPase" evidence="1">
    <location>
        <begin position="21"/>
        <end position="344"/>
    </location>
</feature>
<dbReference type="PANTHER" id="PTHR43581:SF4">
    <property type="entry name" value="ATP_GTP PHOSPHATASE"/>
    <property type="match status" value="1"/>
</dbReference>
<name>A0A5J4QLL7_9ZZZZ</name>
<dbReference type="AlphaFoldDB" id="A0A5J4QLL7"/>
<reference evidence="2" key="1">
    <citation type="submission" date="2019-03" db="EMBL/GenBank/DDBJ databases">
        <title>Single cell metagenomics reveals metabolic interactions within the superorganism composed of flagellate Streblomastix strix and complex community of Bacteroidetes bacteria on its surface.</title>
        <authorList>
            <person name="Treitli S.C."/>
            <person name="Kolisko M."/>
            <person name="Husnik F."/>
            <person name="Keeling P."/>
            <person name="Hampl V."/>
        </authorList>
    </citation>
    <scope>NUCLEOTIDE SEQUENCE</scope>
    <source>
        <strain evidence="2">STM</strain>
    </source>
</reference>
<accession>A0A5J4QLL7</accession>
<dbReference type="SUPFAM" id="SSF52540">
    <property type="entry name" value="P-loop containing nucleoside triphosphate hydrolases"/>
    <property type="match status" value="1"/>
</dbReference>
<dbReference type="GO" id="GO:0005524">
    <property type="term" value="F:ATP binding"/>
    <property type="evidence" value="ECO:0007669"/>
    <property type="project" value="InterPro"/>
</dbReference>
<evidence type="ECO:0000259" key="1">
    <source>
        <dbReference type="SMART" id="SM00382"/>
    </source>
</evidence>
<dbReference type="Pfam" id="PF13304">
    <property type="entry name" value="AAA_21"/>
    <property type="match status" value="1"/>
</dbReference>
<protein>
    <submittedName>
        <fullName evidence="2">DNA replication and repair protein RecF</fullName>
    </submittedName>
</protein>